<dbReference type="EMBL" id="SJSM01000003">
    <property type="protein sequence ID" value="TCC97802.1"/>
    <property type="molecule type" value="Genomic_DNA"/>
</dbReference>
<organism evidence="1 2">
    <name type="scientific">Pedobacter hiemivivus</name>
    <dbReference type="NCBI Taxonomy" id="2530454"/>
    <lineage>
        <taxon>Bacteria</taxon>
        <taxon>Pseudomonadati</taxon>
        <taxon>Bacteroidota</taxon>
        <taxon>Sphingobacteriia</taxon>
        <taxon>Sphingobacteriales</taxon>
        <taxon>Sphingobacteriaceae</taxon>
        <taxon>Pedobacter</taxon>
    </lineage>
</organism>
<dbReference type="AlphaFoldDB" id="A0A4R0NF26"/>
<keyword evidence="2" id="KW-1185">Reference proteome</keyword>
<dbReference type="OrthoDB" id="1094435at2"/>
<comment type="caution">
    <text evidence="1">The sequence shown here is derived from an EMBL/GenBank/DDBJ whole genome shotgun (WGS) entry which is preliminary data.</text>
</comment>
<accession>A0A4R0NF26</accession>
<evidence type="ECO:0008006" key="3">
    <source>
        <dbReference type="Google" id="ProtNLM"/>
    </source>
</evidence>
<gene>
    <name evidence="1" type="ORF">EZ444_07785</name>
</gene>
<dbReference type="Proteomes" id="UP000291117">
    <property type="component" value="Unassembled WGS sequence"/>
</dbReference>
<dbReference type="Pfam" id="PF16407">
    <property type="entry name" value="PKD_2"/>
    <property type="match status" value="1"/>
</dbReference>
<dbReference type="PROSITE" id="PS51257">
    <property type="entry name" value="PROKAR_LIPOPROTEIN"/>
    <property type="match status" value="1"/>
</dbReference>
<reference evidence="1 2" key="1">
    <citation type="submission" date="2019-02" db="EMBL/GenBank/DDBJ databases">
        <title>Pedobacter sp. RP-3-8 sp. nov., isolated from Arctic soil.</title>
        <authorList>
            <person name="Dahal R.H."/>
        </authorList>
    </citation>
    <scope>NUCLEOTIDE SEQUENCE [LARGE SCALE GENOMIC DNA]</scope>
    <source>
        <strain evidence="1 2">RP-3-8</strain>
    </source>
</reference>
<name>A0A4R0NF26_9SPHI</name>
<dbReference type="RefSeq" id="WP_131608160.1">
    <property type="nucleotide sequence ID" value="NZ_SJSM01000003.1"/>
</dbReference>
<sequence length="510" mass="56407">MNYRNLTRLFLFIVGITSIIACKKDLSTLDLNPIDGAKIDTTGNGILSVFQFENLVLTPKLTTNLSDEDLTYEWRINLLPNDTTTTVLSTAKNLDAEVSLPPTKSGSYHQLAYRITDKRNGLKYIMSWQLTIRNGIGEGLVIAETSDGINADLSHIMHPLVTRDFTGERVRHNIYSSINGGKISGIVKQMHFNPLITGLFGITNAEVFKVNTVDYKLAGKNEELFFNHVGAFAPQSIAAVNQSFVYIENGKFYSNYLEVAKKWGVAFDSKFNVPAQVALDGNVNDLVTVMNFYDEIKGQFVYLSSVQSFGDRAMHAYPSVSGKAFDPGNLPNKANVAAGLGQDRELLHLLKDKTSGKLALYVLNKSFYDNSDILVIPSPKAVYDLSAAPGINEAIKFVLYDEQRVMYYATTSKIYVMLFGGGTPIFEERYTAPVGEQITTLQMFQQCDYPFFSGDYIATNNKQLIVSTYTGTEGKVHIMPIKSVGSGTLDLPNVKTFTGFGKITAITTQK</sequence>
<protein>
    <recommendedName>
        <fullName evidence="3">PKD-like family protein</fullName>
    </recommendedName>
</protein>
<dbReference type="InterPro" id="IPR032183">
    <property type="entry name" value="PKD-like"/>
</dbReference>
<proteinExistence type="predicted"/>
<evidence type="ECO:0000313" key="2">
    <source>
        <dbReference type="Proteomes" id="UP000291117"/>
    </source>
</evidence>
<evidence type="ECO:0000313" key="1">
    <source>
        <dbReference type="EMBL" id="TCC97802.1"/>
    </source>
</evidence>